<dbReference type="AlphaFoldDB" id="A0A9X3HNI2"/>
<dbReference type="RefSeq" id="WP_264288806.1">
    <property type="nucleotide sequence ID" value="NZ_JAOZEV010000034.1"/>
</dbReference>
<dbReference type="Proteomes" id="UP001151133">
    <property type="component" value="Unassembled WGS sequence"/>
</dbReference>
<proteinExistence type="predicted"/>
<evidence type="ECO:0000259" key="1">
    <source>
        <dbReference type="Pfam" id="PF13020"/>
    </source>
</evidence>
<evidence type="ECO:0000313" key="2">
    <source>
        <dbReference type="EMBL" id="MCV9934642.1"/>
    </source>
</evidence>
<keyword evidence="3" id="KW-1185">Reference proteome</keyword>
<gene>
    <name evidence="2" type="ORF">OIU80_20360</name>
</gene>
<accession>A0A9X3HNI2</accession>
<protein>
    <submittedName>
        <fullName evidence="2">DUF3883 domain-containing protein</fullName>
    </submittedName>
</protein>
<dbReference type="EMBL" id="JAOZEV010000034">
    <property type="protein sequence ID" value="MCV9934642.1"/>
    <property type="molecule type" value="Genomic_DNA"/>
</dbReference>
<reference evidence="2" key="1">
    <citation type="submission" date="2022-10" db="EMBL/GenBank/DDBJ databases">
        <title>Two novel species of Flavobacterium.</title>
        <authorList>
            <person name="Liu Q."/>
            <person name="Xin Y.-H."/>
        </authorList>
    </citation>
    <scope>NUCLEOTIDE SEQUENCE</scope>
    <source>
        <strain evidence="2">LS1R47</strain>
    </source>
</reference>
<dbReference type="InterPro" id="IPR024975">
    <property type="entry name" value="NOV_C"/>
</dbReference>
<evidence type="ECO:0000313" key="3">
    <source>
        <dbReference type="Proteomes" id="UP001151133"/>
    </source>
</evidence>
<comment type="caution">
    <text evidence="2">The sequence shown here is derived from an EMBL/GenBank/DDBJ whole genome shotgun (WGS) entry which is preliminary data.</text>
</comment>
<feature type="domain" description="Protein NO VEIN C-terminal" evidence="1">
    <location>
        <begin position="190"/>
        <end position="273"/>
    </location>
</feature>
<dbReference type="Pfam" id="PF13020">
    <property type="entry name" value="NOV_C"/>
    <property type="match status" value="1"/>
</dbReference>
<organism evidence="2 3">
    <name type="scientific">Flavobacterium frigoritolerans</name>
    <dbReference type="NCBI Taxonomy" id="2987686"/>
    <lineage>
        <taxon>Bacteria</taxon>
        <taxon>Pseudomonadati</taxon>
        <taxon>Bacteroidota</taxon>
        <taxon>Flavobacteriia</taxon>
        <taxon>Flavobacteriales</taxon>
        <taxon>Flavobacteriaceae</taxon>
        <taxon>Flavobacterium</taxon>
    </lineage>
</organism>
<name>A0A9X3HNI2_9FLAO</name>
<sequence length="315" mass="36803">MLNEKIEACSEIADLEGLYFIWKNLIEGVSSVNSLTNLRLHNKGKINLNIDYALLLFEQLNIVYLQNNSVQLCDLGIKHLKFDLLSYRNWFSKTLLNFLIEENIISLDEIKYDSQIDKYILPRYNIKYKHACYRNLLLSLSILEKSNDGNFYLGDLFVNYIISENKVKRKISEAELLRKLEKQKLLGETGELFVVNYECKRLSIRKDLNKIKRISIMDVSAGYDIISFNDTSSESLDRFIEVKTFKGKPHFHWSSNEIQTAKIKSKNYHLYLIDANKMADPSYTPLIICDPVTYFAKNIDWISSPESFLFEKIDI</sequence>